<dbReference type="EMBL" id="CAJNNW010008298">
    <property type="protein sequence ID" value="CAE8649905.1"/>
    <property type="molecule type" value="Genomic_DNA"/>
</dbReference>
<sequence length="572" mass="60854">MGPCYARARIQEELFEDEDYYFQIDSHFRFVQDWDEVCIEQLSRCKSPKPLLTTYASSYTLPKDYVAGEPDRAALATGKAVTIICADNFGDQNKDDPFLRIKTRNSRSDFGHIPPPALFWTARFAFSRGSVVREAPYDPLLEYIFFGEEIAMSARSHRTIPLMTAARRVQLNQSSGVGIAGAGEEGVDMAKQIVESVQVPRARSASSDEVHRMILGETDEYLRYIRETVGGDTFVQYVEKGATGKPEFRVSCSSQEALQAAKAFVTQILDAAQEDLHTLNAKHGLAPWPNTSASQASTFSGRTGGLGAELFAPLWAEEAEIAHSFVNLGSRSRSRRRRRHSAQPSQSPPPLRSPAPASPNPAVLPGGAALGLPLADAVIPGHAPPWDASGHAPENPTGDAPGDAALEPPLAGVPLLPGVAEIPGDALLGDASGDAPVDPPVHAPGDAPGDAPHEAEKAQHQVTSTGVEEWPAGIESKLRRITAWVESLDPESLEIVWANRNLDLDLDSSSASSNDATTAWAELFEASPDRSAAEATEAAGRSAAEAIEASGGTAALAEVPGRSAAEAAEASG</sequence>
<gene>
    <name evidence="2" type="ORF">PGLA2088_LOCUS7835</name>
</gene>
<dbReference type="PANTHER" id="PTHR34496:SF9">
    <property type="entry name" value="[SKP1-PROTEIN]-HYDROXYPROLINE N-ACETYLGLUCOSAMINYLTRANSFERASE"/>
    <property type="match status" value="1"/>
</dbReference>
<name>A0A813IGZ6_POLGL</name>
<evidence type="ECO:0000256" key="1">
    <source>
        <dbReference type="SAM" id="MobiDB-lite"/>
    </source>
</evidence>
<evidence type="ECO:0000313" key="2">
    <source>
        <dbReference type="EMBL" id="CAE8649905.1"/>
    </source>
</evidence>
<proteinExistence type="predicted"/>
<organism evidence="2 3">
    <name type="scientific">Polarella glacialis</name>
    <name type="common">Dinoflagellate</name>
    <dbReference type="NCBI Taxonomy" id="89957"/>
    <lineage>
        <taxon>Eukaryota</taxon>
        <taxon>Sar</taxon>
        <taxon>Alveolata</taxon>
        <taxon>Dinophyceae</taxon>
        <taxon>Suessiales</taxon>
        <taxon>Suessiaceae</taxon>
        <taxon>Polarella</taxon>
    </lineage>
</organism>
<feature type="compositionally biased region" description="Low complexity" evidence="1">
    <location>
        <begin position="563"/>
        <end position="572"/>
    </location>
</feature>
<dbReference type="AlphaFoldDB" id="A0A813IGZ6"/>
<feature type="region of interest" description="Disordered" evidence="1">
    <location>
        <begin position="381"/>
        <end position="412"/>
    </location>
</feature>
<feature type="region of interest" description="Disordered" evidence="1">
    <location>
        <begin position="424"/>
        <end position="468"/>
    </location>
</feature>
<accession>A0A813IGZ6</accession>
<comment type="caution">
    <text evidence="2">The sequence shown here is derived from an EMBL/GenBank/DDBJ whole genome shotgun (WGS) entry which is preliminary data.</text>
</comment>
<feature type="compositionally biased region" description="Basic residues" evidence="1">
    <location>
        <begin position="332"/>
        <end position="341"/>
    </location>
</feature>
<dbReference type="Proteomes" id="UP000626109">
    <property type="component" value="Unassembled WGS sequence"/>
</dbReference>
<dbReference type="InterPro" id="IPR021067">
    <property type="entry name" value="Glycosyltransferase"/>
</dbReference>
<protein>
    <submittedName>
        <fullName evidence="2">Uncharacterized protein</fullName>
    </submittedName>
</protein>
<evidence type="ECO:0000313" key="3">
    <source>
        <dbReference type="Proteomes" id="UP000626109"/>
    </source>
</evidence>
<feature type="region of interest" description="Disordered" evidence="1">
    <location>
        <begin position="551"/>
        <end position="572"/>
    </location>
</feature>
<dbReference type="Pfam" id="PF11397">
    <property type="entry name" value="GlcNAc"/>
    <property type="match status" value="1"/>
</dbReference>
<feature type="region of interest" description="Disordered" evidence="1">
    <location>
        <begin position="330"/>
        <end position="368"/>
    </location>
</feature>
<feature type="compositionally biased region" description="Pro residues" evidence="1">
    <location>
        <begin position="346"/>
        <end position="359"/>
    </location>
</feature>
<dbReference type="PANTHER" id="PTHR34496">
    <property type="entry name" value="GLCNAC TRANSFERASE-RELATED"/>
    <property type="match status" value="1"/>
</dbReference>
<reference evidence="2" key="1">
    <citation type="submission" date="2021-02" db="EMBL/GenBank/DDBJ databases">
        <authorList>
            <person name="Dougan E. K."/>
            <person name="Rhodes N."/>
            <person name="Thang M."/>
            <person name="Chan C."/>
        </authorList>
    </citation>
    <scope>NUCLEOTIDE SEQUENCE</scope>
</reference>